<dbReference type="InterPro" id="IPR011006">
    <property type="entry name" value="CheY-like_superfamily"/>
</dbReference>
<keyword evidence="5" id="KW-1185">Reference proteome</keyword>
<dbReference type="SMART" id="SM00448">
    <property type="entry name" value="REC"/>
    <property type="match status" value="2"/>
</dbReference>
<dbReference type="InterPro" id="IPR001789">
    <property type="entry name" value="Sig_transdc_resp-reg_receiver"/>
</dbReference>
<dbReference type="Gene3D" id="3.40.50.2300">
    <property type="match status" value="2"/>
</dbReference>
<dbReference type="PANTHER" id="PTHR44591">
    <property type="entry name" value="STRESS RESPONSE REGULATOR PROTEIN 1"/>
    <property type="match status" value="1"/>
</dbReference>
<gene>
    <name evidence="4" type="ordered locus">Ctha_1652</name>
</gene>
<evidence type="ECO:0000313" key="4">
    <source>
        <dbReference type="EMBL" id="ACF14110.1"/>
    </source>
</evidence>
<evidence type="ECO:0000259" key="3">
    <source>
        <dbReference type="PROSITE" id="PS50110"/>
    </source>
</evidence>
<dbReference type="STRING" id="517418.Ctha_1652"/>
<feature type="modified residue" description="4-aspartylphosphate" evidence="2">
    <location>
        <position position="60"/>
    </location>
</feature>
<sequence length="338" mass="38733">MYKVNMEKPHVLIVDDEPMVLSSVADLLEFEYVVHQTHNPYTALEILSDFSLPIKVIMSDQRMPGMYGHELLREAKKLRPNVIRLLLTGYSDLESIMYSVNVGEIFRYINKPWRSDTLLNVFKLAVKLHDQMTQLEDERKHTYHKDLSAIPTTHTRTSQIEIEEDKEIVLFVGYDEELVQQCRTCLGGKYAVISLSSVDDVFKEVAQHSVSVIVSEINLQGYDAVDFLSTIKKDYPHIVTVILTNDVDASLAIRAINELNVFRYLTKPIKEATFRHVIEDAASRSREYSSKSKMNLYHAAAFEREATIDGRHRSSVEADLREKLKAAQAALTKRIRNS</sequence>
<dbReference type="AlphaFoldDB" id="B3QSR3"/>
<dbReference type="GO" id="GO:0000160">
    <property type="term" value="P:phosphorelay signal transduction system"/>
    <property type="evidence" value="ECO:0007669"/>
    <property type="project" value="InterPro"/>
</dbReference>
<comment type="caution">
    <text evidence="2">Lacks conserved residue(s) required for the propagation of feature annotation.</text>
</comment>
<dbReference type="SUPFAM" id="SSF52172">
    <property type="entry name" value="CheY-like"/>
    <property type="match status" value="2"/>
</dbReference>
<protein>
    <submittedName>
        <fullName evidence="4">Response regulator receiver protein</fullName>
    </submittedName>
</protein>
<dbReference type="InterPro" id="IPR050595">
    <property type="entry name" value="Bact_response_regulator"/>
</dbReference>
<evidence type="ECO:0000256" key="2">
    <source>
        <dbReference type="PROSITE-ProRule" id="PRU00169"/>
    </source>
</evidence>
<dbReference type="eggNOG" id="COG3437">
    <property type="taxonomic scope" value="Bacteria"/>
</dbReference>
<dbReference type="Proteomes" id="UP000001208">
    <property type="component" value="Chromosome"/>
</dbReference>
<feature type="domain" description="Response regulatory" evidence="3">
    <location>
        <begin position="168"/>
        <end position="282"/>
    </location>
</feature>
<dbReference type="PANTHER" id="PTHR44591:SF19">
    <property type="entry name" value="TWO-COMPONENT RESPONSE REGULATOR-RELATED"/>
    <property type="match status" value="1"/>
</dbReference>
<keyword evidence="1 2" id="KW-0597">Phosphoprotein</keyword>
<organism evidence="4 5">
    <name type="scientific">Chloroherpeton thalassium (strain ATCC 35110 / GB-78)</name>
    <dbReference type="NCBI Taxonomy" id="517418"/>
    <lineage>
        <taxon>Bacteria</taxon>
        <taxon>Pseudomonadati</taxon>
        <taxon>Chlorobiota</taxon>
        <taxon>Chlorobiia</taxon>
        <taxon>Chlorobiales</taxon>
        <taxon>Chloroherpetonaceae</taxon>
        <taxon>Chloroherpeton</taxon>
    </lineage>
</organism>
<dbReference type="HOGENOM" id="CLU_882121_0_0_10"/>
<dbReference type="EMBL" id="CP001100">
    <property type="protein sequence ID" value="ACF14110.1"/>
    <property type="molecule type" value="Genomic_DNA"/>
</dbReference>
<feature type="domain" description="Response regulatory" evidence="3">
    <location>
        <begin position="10"/>
        <end position="126"/>
    </location>
</feature>
<evidence type="ECO:0000313" key="5">
    <source>
        <dbReference type="Proteomes" id="UP000001208"/>
    </source>
</evidence>
<evidence type="ECO:0000256" key="1">
    <source>
        <dbReference type="ARBA" id="ARBA00022553"/>
    </source>
</evidence>
<dbReference type="OrthoDB" id="9763484at2"/>
<dbReference type="PROSITE" id="PS50110">
    <property type="entry name" value="RESPONSE_REGULATORY"/>
    <property type="match status" value="2"/>
</dbReference>
<reference evidence="4 5" key="1">
    <citation type="submission" date="2008-06" db="EMBL/GenBank/DDBJ databases">
        <title>Complete sequence of Chloroherpeton thalassium ATCC 35110.</title>
        <authorList>
            <consortium name="US DOE Joint Genome Institute"/>
            <person name="Lucas S."/>
            <person name="Copeland A."/>
            <person name="Lapidus A."/>
            <person name="Glavina del Rio T."/>
            <person name="Dalin E."/>
            <person name="Tice H."/>
            <person name="Bruce D."/>
            <person name="Goodwin L."/>
            <person name="Pitluck S."/>
            <person name="Schmutz J."/>
            <person name="Larimer F."/>
            <person name="Land M."/>
            <person name="Hauser L."/>
            <person name="Kyrpides N."/>
            <person name="Mikhailova N."/>
            <person name="Liu Z."/>
            <person name="Li T."/>
            <person name="Zhao F."/>
            <person name="Overmann J."/>
            <person name="Bryant D.A."/>
            <person name="Richardson P."/>
        </authorList>
    </citation>
    <scope>NUCLEOTIDE SEQUENCE [LARGE SCALE GENOMIC DNA]</scope>
    <source>
        <strain evidence="5">ATCC 35110 / GB-78</strain>
    </source>
</reference>
<proteinExistence type="predicted"/>
<dbReference type="KEGG" id="cts:Ctha_1652"/>
<dbReference type="Pfam" id="PF00072">
    <property type="entry name" value="Response_reg"/>
    <property type="match status" value="2"/>
</dbReference>
<dbReference type="CDD" id="cd17569">
    <property type="entry name" value="REC_HupR-like"/>
    <property type="match status" value="1"/>
</dbReference>
<accession>B3QSR3</accession>
<name>B3QSR3_CHLT3</name>
<dbReference type="RefSeq" id="WP_012500194.1">
    <property type="nucleotide sequence ID" value="NC_011026.1"/>
</dbReference>